<keyword evidence="6" id="KW-0119">Carbohydrate metabolism</keyword>
<evidence type="ECO:0000256" key="5">
    <source>
        <dbReference type="ARBA" id="ARBA00023272"/>
    </source>
</evidence>
<feature type="compositionally biased region" description="Polar residues" evidence="7">
    <location>
        <begin position="20"/>
        <end position="34"/>
    </location>
</feature>
<dbReference type="Gene3D" id="6.10.250.1050">
    <property type="match status" value="1"/>
</dbReference>
<evidence type="ECO:0000313" key="9">
    <source>
        <dbReference type="Proteomes" id="UP000233080"/>
    </source>
</evidence>
<dbReference type="Pfam" id="PF04979">
    <property type="entry name" value="IPP-2"/>
    <property type="match status" value="1"/>
</dbReference>
<comment type="similarity">
    <text evidence="2">Belongs to the protein phosphatase inhibitor 2 family.</text>
</comment>
<evidence type="ECO:0008006" key="10">
    <source>
        <dbReference type="Google" id="ProtNLM"/>
    </source>
</evidence>
<dbReference type="Proteomes" id="UP000233080">
    <property type="component" value="Unassembled WGS sequence"/>
</dbReference>
<dbReference type="PANTHER" id="PTHR12398">
    <property type="entry name" value="PROTEIN PHOSPHATASE INHIBITOR"/>
    <property type="match status" value="1"/>
</dbReference>
<keyword evidence="5" id="KW-0650">Protein phosphatase inhibitor</keyword>
<feature type="region of interest" description="Disordered" evidence="7">
    <location>
        <begin position="20"/>
        <end position="39"/>
    </location>
</feature>
<evidence type="ECO:0000313" key="8">
    <source>
        <dbReference type="Ensembl" id="ENSCANP00000016412.1"/>
    </source>
</evidence>
<feature type="region of interest" description="Disordered" evidence="7">
    <location>
        <begin position="160"/>
        <end position="183"/>
    </location>
</feature>
<sequence length="219" mass="24553">MAAWTASHWPIKGILKNKTSAASSMVASAEQPSGSVDEERKMNILATYHPADKADGLMKIDEPSTPYCHACSDTETTEAIAADILAKKLAAAAGLDPKYRIQEQESSGQEASDLSPEEREKRRQFEMKRKLHYNERLNIKLARELMSKDLYDDGKGEEMLKTADGESMKTEESNQGSTTGDQGQNKFTKFIEELCSTLQLFARYKPCYYNTFLLVLHNL</sequence>
<evidence type="ECO:0000256" key="7">
    <source>
        <dbReference type="SAM" id="MobiDB-lite"/>
    </source>
</evidence>
<keyword evidence="9" id="KW-1185">Reference proteome</keyword>
<dbReference type="GO" id="GO:0004864">
    <property type="term" value="F:protein phosphatase inhibitor activity"/>
    <property type="evidence" value="ECO:0007669"/>
    <property type="project" value="UniProtKB-KW"/>
</dbReference>
<dbReference type="AlphaFoldDB" id="A0A2K5IIX5"/>
<evidence type="ECO:0000256" key="2">
    <source>
        <dbReference type="ARBA" id="ARBA00005472"/>
    </source>
</evidence>
<reference evidence="8" key="2">
    <citation type="submission" date="2025-09" db="UniProtKB">
        <authorList>
            <consortium name="Ensembl"/>
        </authorList>
    </citation>
    <scope>IDENTIFICATION</scope>
</reference>
<dbReference type="STRING" id="336983.ENSCANP00000016412"/>
<feature type="compositionally biased region" description="Basic and acidic residues" evidence="7">
    <location>
        <begin position="160"/>
        <end position="172"/>
    </location>
</feature>
<evidence type="ECO:0000256" key="1">
    <source>
        <dbReference type="ARBA" id="ARBA00002900"/>
    </source>
</evidence>
<organism evidence="8 9">
    <name type="scientific">Colobus angolensis palliatus</name>
    <name type="common">Peters' Angolan colobus</name>
    <dbReference type="NCBI Taxonomy" id="336983"/>
    <lineage>
        <taxon>Eukaryota</taxon>
        <taxon>Metazoa</taxon>
        <taxon>Chordata</taxon>
        <taxon>Craniata</taxon>
        <taxon>Vertebrata</taxon>
        <taxon>Euteleostomi</taxon>
        <taxon>Mammalia</taxon>
        <taxon>Eutheria</taxon>
        <taxon>Euarchontoglires</taxon>
        <taxon>Primates</taxon>
        <taxon>Haplorrhini</taxon>
        <taxon>Catarrhini</taxon>
        <taxon>Cercopithecidae</taxon>
        <taxon>Colobinae</taxon>
        <taxon>Colobus</taxon>
    </lineage>
</organism>
<feature type="compositionally biased region" description="Polar residues" evidence="7">
    <location>
        <begin position="173"/>
        <end position="183"/>
    </location>
</feature>
<reference evidence="8" key="1">
    <citation type="submission" date="2025-08" db="UniProtKB">
        <authorList>
            <consortium name="Ensembl"/>
        </authorList>
    </citation>
    <scope>IDENTIFICATION</scope>
</reference>
<evidence type="ECO:0000256" key="4">
    <source>
        <dbReference type="ARBA" id="ARBA00022600"/>
    </source>
</evidence>
<dbReference type="PANTHER" id="PTHR12398:SF35">
    <property type="entry name" value="PROTEIN PHOSPHATASE INHIBITOR 2-RELATED"/>
    <property type="match status" value="1"/>
</dbReference>
<dbReference type="GO" id="GO:0009966">
    <property type="term" value="P:regulation of signal transduction"/>
    <property type="evidence" value="ECO:0007669"/>
    <property type="project" value="InterPro"/>
</dbReference>
<keyword evidence="3" id="KW-0597">Phosphoprotein</keyword>
<comment type="function">
    <text evidence="1">Inhibitor of protein-phosphatase 1.</text>
</comment>
<proteinExistence type="inferred from homology"/>
<protein>
    <recommendedName>
        <fullName evidence="10">Protein phosphatase inhibitor 2</fullName>
    </recommendedName>
</protein>
<evidence type="ECO:0000256" key="3">
    <source>
        <dbReference type="ARBA" id="ARBA00022553"/>
    </source>
</evidence>
<dbReference type="InterPro" id="IPR007062">
    <property type="entry name" value="PPI-2"/>
</dbReference>
<dbReference type="Ensembl" id="ENSCANT00000039350.1">
    <property type="protein sequence ID" value="ENSCANP00000016412.1"/>
    <property type="gene ID" value="ENSCANG00000031636.1"/>
</dbReference>
<feature type="compositionally biased region" description="Basic and acidic residues" evidence="7">
    <location>
        <begin position="116"/>
        <end position="126"/>
    </location>
</feature>
<evidence type="ECO:0000256" key="6">
    <source>
        <dbReference type="ARBA" id="ARBA00023277"/>
    </source>
</evidence>
<feature type="region of interest" description="Disordered" evidence="7">
    <location>
        <begin position="100"/>
        <end position="126"/>
    </location>
</feature>
<accession>A0A2K5IIX5</accession>
<name>A0A2K5IIX5_COLAP</name>
<dbReference type="GO" id="GO:0005977">
    <property type="term" value="P:glycogen metabolic process"/>
    <property type="evidence" value="ECO:0007669"/>
    <property type="project" value="UniProtKB-KW"/>
</dbReference>
<keyword evidence="4" id="KW-0321">Glycogen metabolism</keyword>